<dbReference type="Pfam" id="PF08501">
    <property type="entry name" value="Shikimate_dh_N"/>
    <property type="match status" value="1"/>
</dbReference>
<dbReference type="Gene3D" id="3.40.50.10860">
    <property type="entry name" value="Leucine Dehydrogenase, chain A, domain 1"/>
    <property type="match status" value="1"/>
</dbReference>
<protein>
    <submittedName>
        <fullName evidence="5">Shikimate dehydrogenase</fullName>
    </submittedName>
</protein>
<dbReference type="eggNOG" id="COG0169">
    <property type="taxonomic scope" value="Bacteria"/>
</dbReference>
<keyword evidence="2" id="KW-0057">Aromatic amino acid biosynthesis</keyword>
<feature type="domain" description="Shikimate dehydrogenase substrate binding N-terminal" evidence="3">
    <location>
        <begin position="18"/>
        <end position="100"/>
    </location>
</feature>
<dbReference type="PANTHER" id="PTHR21089">
    <property type="entry name" value="SHIKIMATE DEHYDROGENASE"/>
    <property type="match status" value="1"/>
</dbReference>
<dbReference type="InterPro" id="IPR010110">
    <property type="entry name" value="Shikimate_DH_AroM-type"/>
</dbReference>
<dbReference type="GO" id="GO:0005829">
    <property type="term" value="C:cytosol"/>
    <property type="evidence" value="ECO:0007669"/>
    <property type="project" value="TreeGrafter"/>
</dbReference>
<keyword evidence="2" id="KW-0028">Amino-acid biosynthesis</keyword>
<dbReference type="InterPro" id="IPR046346">
    <property type="entry name" value="Aminoacid_DH-like_N_sf"/>
</dbReference>
<dbReference type="SUPFAM" id="SSF53223">
    <property type="entry name" value="Aminoacid dehydrogenase-like, N-terminal domain"/>
    <property type="match status" value="1"/>
</dbReference>
<dbReference type="GO" id="GO:0009073">
    <property type="term" value="P:aromatic amino acid family biosynthetic process"/>
    <property type="evidence" value="ECO:0007669"/>
    <property type="project" value="UniProtKB-KW"/>
</dbReference>
<dbReference type="InterPro" id="IPR036291">
    <property type="entry name" value="NAD(P)-bd_dom_sf"/>
</dbReference>
<dbReference type="NCBIfam" id="TIGR01809">
    <property type="entry name" value="Shik-DH-AROM"/>
    <property type="match status" value="1"/>
</dbReference>
<dbReference type="GO" id="GO:0019632">
    <property type="term" value="P:shikimate metabolic process"/>
    <property type="evidence" value="ECO:0007669"/>
    <property type="project" value="TreeGrafter"/>
</dbReference>
<evidence type="ECO:0000256" key="2">
    <source>
        <dbReference type="ARBA" id="ARBA00023141"/>
    </source>
</evidence>
<dbReference type="GO" id="GO:0050661">
    <property type="term" value="F:NADP binding"/>
    <property type="evidence" value="ECO:0007669"/>
    <property type="project" value="TreeGrafter"/>
</dbReference>
<dbReference type="InterPro" id="IPR013708">
    <property type="entry name" value="Shikimate_DH-bd_N"/>
</dbReference>
<name>A0A1A3BLE3_MYCAS</name>
<evidence type="ECO:0000259" key="3">
    <source>
        <dbReference type="Pfam" id="PF08501"/>
    </source>
</evidence>
<dbReference type="Gene3D" id="3.40.50.720">
    <property type="entry name" value="NAD(P)-binding Rossmann-like Domain"/>
    <property type="match status" value="1"/>
</dbReference>
<evidence type="ECO:0000256" key="1">
    <source>
        <dbReference type="ARBA" id="ARBA00004871"/>
    </source>
</evidence>
<dbReference type="Pfam" id="PF18317">
    <property type="entry name" value="SDH_C"/>
    <property type="match status" value="1"/>
</dbReference>
<dbReference type="InterPro" id="IPR022893">
    <property type="entry name" value="Shikimate_DH_fam"/>
</dbReference>
<evidence type="ECO:0000313" key="5">
    <source>
        <dbReference type="EMBL" id="OBI75810.1"/>
    </source>
</evidence>
<dbReference type="STRING" id="1790.A5645_23550"/>
<dbReference type="PANTHER" id="PTHR21089:SF1">
    <property type="entry name" value="BIFUNCTIONAL 3-DEHYDROQUINATE DEHYDRATASE_SHIKIMATE DEHYDROGENASE, CHLOROPLASTIC"/>
    <property type="match status" value="1"/>
</dbReference>
<gene>
    <name evidence="5" type="ORF">A9X01_04380</name>
</gene>
<comment type="caution">
    <text evidence="5">The sequence shown here is derived from an EMBL/GenBank/DDBJ whole genome shotgun (WGS) entry which is preliminary data.</text>
</comment>
<feature type="domain" description="SDH C-terminal" evidence="4">
    <location>
        <begin position="244"/>
        <end position="270"/>
    </location>
</feature>
<dbReference type="GO" id="GO:0004764">
    <property type="term" value="F:shikimate 3-dehydrogenase (NADP+) activity"/>
    <property type="evidence" value="ECO:0007669"/>
    <property type="project" value="InterPro"/>
</dbReference>
<organism evidence="5 6">
    <name type="scientific">Mycobacterium asiaticum</name>
    <dbReference type="NCBI Taxonomy" id="1790"/>
    <lineage>
        <taxon>Bacteria</taxon>
        <taxon>Bacillati</taxon>
        <taxon>Actinomycetota</taxon>
        <taxon>Actinomycetes</taxon>
        <taxon>Mycobacteriales</taxon>
        <taxon>Mycobacteriaceae</taxon>
        <taxon>Mycobacterium</taxon>
    </lineage>
</organism>
<dbReference type="EMBL" id="LZKQ01000288">
    <property type="protein sequence ID" value="OBI75810.1"/>
    <property type="molecule type" value="Genomic_DNA"/>
</dbReference>
<dbReference type="AlphaFoldDB" id="A0A1A3BLE3"/>
<proteinExistence type="predicted"/>
<comment type="pathway">
    <text evidence="1">Metabolic intermediate biosynthesis; chorismate biosynthesis; chorismate from D-erythrose 4-phosphate and phosphoenolpyruvate: step 4/7.</text>
</comment>
<dbReference type="SUPFAM" id="SSF51735">
    <property type="entry name" value="NAD(P)-binding Rossmann-fold domains"/>
    <property type="match status" value="1"/>
</dbReference>
<dbReference type="GO" id="GO:0009423">
    <property type="term" value="P:chorismate biosynthetic process"/>
    <property type="evidence" value="ECO:0007669"/>
    <property type="project" value="TreeGrafter"/>
</dbReference>
<evidence type="ECO:0000313" key="6">
    <source>
        <dbReference type="Proteomes" id="UP000093795"/>
    </source>
</evidence>
<reference evidence="5 6" key="1">
    <citation type="submission" date="2016-06" db="EMBL/GenBank/DDBJ databases">
        <authorList>
            <person name="Kjaerup R.B."/>
            <person name="Dalgaard T.S."/>
            <person name="Juul-Madsen H.R."/>
        </authorList>
    </citation>
    <scope>NUCLEOTIDE SEQUENCE [LARGE SCALE GENOMIC DNA]</scope>
    <source>
        <strain evidence="5 6">1081914.2</strain>
    </source>
</reference>
<dbReference type="NCBIfam" id="NF001311">
    <property type="entry name" value="PRK00258.1-3"/>
    <property type="match status" value="1"/>
</dbReference>
<evidence type="ECO:0000259" key="4">
    <source>
        <dbReference type="Pfam" id="PF18317"/>
    </source>
</evidence>
<accession>A0A1A3BLE3</accession>
<dbReference type="FunFam" id="3.40.50.10860:FF:000018">
    <property type="entry name" value="Shikimate 5-dehydrogenase AroE"/>
    <property type="match status" value="1"/>
</dbReference>
<dbReference type="InterPro" id="IPR041121">
    <property type="entry name" value="SDH_C"/>
</dbReference>
<sequence>MSSIPPASTAGAARRAAVLGKPIAHSRSPLLHLAAYRALGLTDWTYERIECDAEELPGVVAGFGPEWVGVSVTMPGKFAALRFADERTGRAEQVGSANTLVRTATGWRADNTDIDGVAGALGPQHGHALVCGSGGTAPAAVVGLAALGVTGITVVARNPDKAARLVELGARVGVVTRYCGLDDAGLADEVAAAAVLVSTIPADVAARYADTFAAVPVLLDAIYDPWPTPLAAAVAAAGGRVVSGLQMLLHQAFAQVEQFTGLPAPREAMTCALAESD</sequence>
<dbReference type="Proteomes" id="UP000093795">
    <property type="component" value="Unassembled WGS sequence"/>
</dbReference>